<feature type="domain" description="DDH" evidence="7">
    <location>
        <begin position="107"/>
        <end position="263"/>
    </location>
</feature>
<feature type="coiled-coil region" evidence="6">
    <location>
        <begin position="344"/>
        <end position="371"/>
    </location>
</feature>
<comment type="similarity">
    <text evidence="1">Belongs to the RecJ family.</text>
</comment>
<dbReference type="InterPro" id="IPR004610">
    <property type="entry name" value="RecJ"/>
</dbReference>
<evidence type="ECO:0000256" key="5">
    <source>
        <dbReference type="ARBA" id="ARBA00022839"/>
    </source>
</evidence>
<dbReference type="Pfam" id="PF01368">
    <property type="entry name" value="DHH"/>
    <property type="match status" value="1"/>
</dbReference>
<evidence type="ECO:0000259" key="9">
    <source>
        <dbReference type="Pfam" id="PF17768"/>
    </source>
</evidence>
<name>A0AAE9ZBM8_9PROT</name>
<keyword evidence="4" id="KW-0378">Hydrolase</keyword>
<proteinExistence type="inferred from homology"/>
<evidence type="ECO:0000313" key="11">
    <source>
        <dbReference type="Proteomes" id="UP001214043"/>
    </source>
</evidence>
<feature type="domain" description="RecJ OB" evidence="9">
    <location>
        <begin position="491"/>
        <end position="598"/>
    </location>
</feature>
<dbReference type="InterPro" id="IPR051673">
    <property type="entry name" value="SSDNA_exonuclease_RecJ"/>
</dbReference>
<gene>
    <name evidence="10" type="primary">recJ</name>
    <name evidence="10" type="ORF">PUV54_14410</name>
</gene>
<dbReference type="SUPFAM" id="SSF64182">
    <property type="entry name" value="DHH phosphoesterases"/>
    <property type="match status" value="1"/>
</dbReference>
<sequence length="603" mass="63951">MNVPSFTPLTADAGLPEMALPPMGVAASGRFWRLREADPRATLTIAQTAEIEPVLARILAARGVSAENTARYLSPSLREDMPDPLVMKDMDRAVERLTSAVLSGETIGVFGDYDVDGTTASAILKSYFDWIGVASLIYLPDRITEGYGPSAEAFKSLHQQGAGVIVTVDCGASAHEPIEEATRDGVDIVVFDHHLMSSAPPAGATAVVNPNRTDDLSGLENLSAAGVAFMGMVALNRSLRDKGFFQNKPEPNLTRLLDLTALGLVCDVMPINGLTRTLVAQGLKIFGGEGNPGLKALGERAGVKGPPSTYHFGFLLGPRINAAGRIGHARLAFELMTTEDVTRRRELAERLHILNAERQEIEATVQEAALRDIEGNQRHADDVIVTAGEGWHPGVIGIVAGRLKETYDRPVIVIGLDGDEGKGSGRSITGVDLGAAISAARNDGLLLAGGGHAMAAGLTIARNKLGALRDRLSKTLRADIQRARENRTLEIDAVVGASAVTKSFAELIARAGPYGQGNPEPAFALLNMRGTHLKTVGKGHLSLTLKSDTGESVRAIAFRAGGEPIEEVLRSGRRFHVAGKIRADDWRGGDAGQLQISDAAFAE</sequence>
<dbReference type="EMBL" id="CP118166">
    <property type="protein sequence ID" value="WDI31141.1"/>
    <property type="molecule type" value="Genomic_DNA"/>
</dbReference>
<keyword evidence="3" id="KW-0540">Nuclease</keyword>
<dbReference type="Gene3D" id="3.90.1640.30">
    <property type="match status" value="1"/>
</dbReference>
<dbReference type="GO" id="GO:0006281">
    <property type="term" value="P:DNA repair"/>
    <property type="evidence" value="ECO:0007669"/>
    <property type="project" value="InterPro"/>
</dbReference>
<dbReference type="GO" id="GO:0006310">
    <property type="term" value="P:DNA recombination"/>
    <property type="evidence" value="ECO:0007669"/>
    <property type="project" value="InterPro"/>
</dbReference>
<dbReference type="AlphaFoldDB" id="A0AAE9ZBM8"/>
<dbReference type="PANTHER" id="PTHR30255:SF2">
    <property type="entry name" value="SINGLE-STRANDED-DNA-SPECIFIC EXONUCLEASE RECJ"/>
    <property type="match status" value="1"/>
</dbReference>
<dbReference type="GO" id="GO:0008409">
    <property type="term" value="F:5'-3' exonuclease activity"/>
    <property type="evidence" value="ECO:0007669"/>
    <property type="project" value="InterPro"/>
</dbReference>
<dbReference type="PANTHER" id="PTHR30255">
    <property type="entry name" value="SINGLE-STRANDED-DNA-SPECIFIC EXONUCLEASE RECJ"/>
    <property type="match status" value="1"/>
</dbReference>
<dbReference type="InterPro" id="IPR001667">
    <property type="entry name" value="DDH_dom"/>
</dbReference>
<feature type="domain" description="DHHA1" evidence="8">
    <location>
        <begin position="383"/>
        <end position="476"/>
    </location>
</feature>
<evidence type="ECO:0000259" key="7">
    <source>
        <dbReference type="Pfam" id="PF01368"/>
    </source>
</evidence>
<evidence type="ECO:0000256" key="3">
    <source>
        <dbReference type="ARBA" id="ARBA00022722"/>
    </source>
</evidence>
<dbReference type="InterPro" id="IPR038763">
    <property type="entry name" value="DHH_sf"/>
</dbReference>
<reference evidence="10" key="1">
    <citation type="submission" date="2023-02" db="EMBL/GenBank/DDBJ databases">
        <title>Genome sequence of Hyphococcus flavus.</title>
        <authorList>
            <person name="Rong J.-C."/>
            <person name="Zhao Q."/>
            <person name="Yi M."/>
            <person name="Wu J.-Y."/>
        </authorList>
    </citation>
    <scope>NUCLEOTIDE SEQUENCE</scope>
    <source>
        <strain evidence="10">MCCC 1K03223</strain>
    </source>
</reference>
<keyword evidence="5 10" id="KW-0269">Exonuclease</keyword>
<evidence type="ECO:0000256" key="2">
    <source>
        <dbReference type="ARBA" id="ARBA00019841"/>
    </source>
</evidence>
<protein>
    <recommendedName>
        <fullName evidence="2">Single-stranded-DNA-specific exonuclease RecJ</fullName>
    </recommendedName>
</protein>
<dbReference type="NCBIfam" id="TIGR00644">
    <property type="entry name" value="recJ"/>
    <property type="match status" value="1"/>
</dbReference>
<dbReference type="Pfam" id="PF02272">
    <property type="entry name" value="DHHA1"/>
    <property type="match status" value="1"/>
</dbReference>
<dbReference type="InterPro" id="IPR041122">
    <property type="entry name" value="RecJ_OB"/>
</dbReference>
<dbReference type="Pfam" id="PF17768">
    <property type="entry name" value="RecJ_OB"/>
    <property type="match status" value="1"/>
</dbReference>
<dbReference type="KEGG" id="hfl:PUV54_14410"/>
<evidence type="ECO:0000256" key="4">
    <source>
        <dbReference type="ARBA" id="ARBA00022801"/>
    </source>
</evidence>
<dbReference type="CDD" id="cd03524">
    <property type="entry name" value="RPA2_OBF_family"/>
    <property type="match status" value="1"/>
</dbReference>
<keyword evidence="6" id="KW-0175">Coiled coil</keyword>
<dbReference type="RefSeq" id="WP_274492963.1">
    <property type="nucleotide sequence ID" value="NZ_CP118166.1"/>
</dbReference>
<organism evidence="10 11">
    <name type="scientific">Hyphococcus flavus</name>
    <dbReference type="NCBI Taxonomy" id="1866326"/>
    <lineage>
        <taxon>Bacteria</taxon>
        <taxon>Pseudomonadati</taxon>
        <taxon>Pseudomonadota</taxon>
        <taxon>Alphaproteobacteria</taxon>
        <taxon>Parvularculales</taxon>
        <taxon>Parvularculaceae</taxon>
        <taxon>Hyphococcus</taxon>
    </lineage>
</organism>
<accession>A0AAE9ZBM8</accession>
<dbReference type="GO" id="GO:0003676">
    <property type="term" value="F:nucleic acid binding"/>
    <property type="evidence" value="ECO:0007669"/>
    <property type="project" value="InterPro"/>
</dbReference>
<dbReference type="Proteomes" id="UP001214043">
    <property type="component" value="Chromosome"/>
</dbReference>
<evidence type="ECO:0000313" key="10">
    <source>
        <dbReference type="EMBL" id="WDI31141.1"/>
    </source>
</evidence>
<evidence type="ECO:0000256" key="6">
    <source>
        <dbReference type="SAM" id="Coils"/>
    </source>
</evidence>
<dbReference type="Gene3D" id="3.10.310.30">
    <property type="match status" value="1"/>
</dbReference>
<keyword evidence="11" id="KW-1185">Reference proteome</keyword>
<evidence type="ECO:0000256" key="1">
    <source>
        <dbReference type="ARBA" id="ARBA00005915"/>
    </source>
</evidence>
<evidence type="ECO:0000259" key="8">
    <source>
        <dbReference type="Pfam" id="PF02272"/>
    </source>
</evidence>
<dbReference type="InterPro" id="IPR003156">
    <property type="entry name" value="DHHA1_dom"/>
</dbReference>